<dbReference type="Gene3D" id="3.40.50.12170">
    <property type="entry name" value="Uncharacterised protein PF07075, DUF1343"/>
    <property type="match status" value="1"/>
</dbReference>
<dbReference type="InterPro" id="IPR006311">
    <property type="entry name" value="TAT_signal"/>
</dbReference>
<gene>
    <name evidence="4" type="ORF">KDA82_35535</name>
</gene>
<accession>A0A8T4J4K4</accession>
<evidence type="ECO:0000313" key="4">
    <source>
        <dbReference type="EMBL" id="MBR7678202.1"/>
    </source>
</evidence>
<dbReference type="PANTHER" id="PTHR42915">
    <property type="entry name" value="HYPOTHETICAL 460 KDA PROTEIN IN FEUA-SIGW INTERGENIC REGION [PRECURSOR]"/>
    <property type="match status" value="1"/>
</dbReference>
<feature type="domain" description="Peptidoglycan beta-N-acetylmuramidase NamZ N-terminal" evidence="2">
    <location>
        <begin position="67"/>
        <end position="275"/>
    </location>
</feature>
<dbReference type="PIRSF" id="PIRSF016719">
    <property type="entry name" value="UCP016719"/>
    <property type="match status" value="1"/>
</dbReference>
<evidence type="ECO:0000313" key="5">
    <source>
        <dbReference type="Proteomes" id="UP000675554"/>
    </source>
</evidence>
<feature type="signal peptide" evidence="1">
    <location>
        <begin position="1"/>
        <end position="31"/>
    </location>
</feature>
<organism evidence="4 5">
    <name type="scientific">Streptomyces daliensis</name>
    <dbReference type="NCBI Taxonomy" id="299421"/>
    <lineage>
        <taxon>Bacteria</taxon>
        <taxon>Bacillati</taxon>
        <taxon>Actinomycetota</taxon>
        <taxon>Actinomycetes</taxon>
        <taxon>Kitasatosporales</taxon>
        <taxon>Streptomycetaceae</taxon>
        <taxon>Streptomyces</taxon>
    </lineage>
</organism>
<keyword evidence="1" id="KW-0732">Signal</keyword>
<dbReference type="Pfam" id="PF07075">
    <property type="entry name" value="NamZ_N"/>
    <property type="match status" value="1"/>
</dbReference>
<reference evidence="4" key="1">
    <citation type="submission" date="2021-04" db="EMBL/GenBank/DDBJ databases">
        <title>Sequencing of actinobacteria type strains.</title>
        <authorList>
            <person name="Nguyen G.-S."/>
            <person name="Wentzel A."/>
        </authorList>
    </citation>
    <scope>NUCLEOTIDE SEQUENCE</scope>
    <source>
        <strain evidence="4">DSM 42095</strain>
    </source>
</reference>
<evidence type="ECO:0000256" key="1">
    <source>
        <dbReference type="SAM" id="SignalP"/>
    </source>
</evidence>
<dbReference type="EMBL" id="JAGSMN010001270">
    <property type="protein sequence ID" value="MBR7678202.1"/>
    <property type="molecule type" value="Genomic_DNA"/>
</dbReference>
<dbReference type="InterPro" id="IPR048503">
    <property type="entry name" value="NamZ_C"/>
</dbReference>
<dbReference type="AlphaFoldDB" id="A0A8T4J4K4"/>
<dbReference type="Pfam" id="PF20732">
    <property type="entry name" value="NamZ_C"/>
    <property type="match status" value="1"/>
</dbReference>
<dbReference type="InterPro" id="IPR048502">
    <property type="entry name" value="NamZ_N"/>
</dbReference>
<dbReference type="PROSITE" id="PS51318">
    <property type="entry name" value="TAT"/>
    <property type="match status" value="1"/>
</dbReference>
<name>A0A8T4J4K4_9ACTN</name>
<feature type="chain" id="PRO_5035786089" evidence="1">
    <location>
        <begin position="32"/>
        <end position="435"/>
    </location>
</feature>
<protein>
    <submittedName>
        <fullName evidence="4">DUF1343 domain-containing protein</fullName>
    </submittedName>
</protein>
<comment type="caution">
    <text evidence="4">The sequence shown here is derived from an EMBL/GenBank/DDBJ whole genome shotgun (WGS) entry which is preliminary data.</text>
</comment>
<dbReference type="Gene3D" id="3.90.1150.140">
    <property type="match status" value="1"/>
</dbReference>
<feature type="domain" description="Peptidoglycan beta-N-acetylmuramidase NamZ C-terminal" evidence="3">
    <location>
        <begin position="280"/>
        <end position="435"/>
    </location>
</feature>
<proteinExistence type="predicted"/>
<evidence type="ECO:0000259" key="3">
    <source>
        <dbReference type="Pfam" id="PF20732"/>
    </source>
</evidence>
<dbReference type="PANTHER" id="PTHR42915:SF1">
    <property type="entry name" value="PEPTIDOGLYCAN BETA-N-ACETYLMURAMIDASE NAMZ"/>
    <property type="match status" value="1"/>
</dbReference>
<sequence>MPRNPSRRSLLVGGATAALGAPLLGQGPASAADPTGTVDAARVARRVTPGADVAAAQGWRMLRGRKVGVISNPTGVLRDTSHIVDSMAARDELDIVGVFGPEHGFRGSAQAGASEPEFKDPRTGLTVYDAYGADDKKMAELFRKAGADTIVFDIQDVGVRFYTYIWTMYHAMAAARATGASFLVLDRPNPIGRRADGPMMTEKYTSGVGLKPVIQQHGMTVGELARYFNGKLLPEEGAGGQVELDVVRVQGWDPDSFAQDHGLPWVPPSPNMPTADTATVYAGTGWFEGTNLSEGRGTTRPFEFIGAPYLDHRYSDRLNAHGLPGVRFREGYFVPTFSKFTGKTCAGVQIHLTDPRRYRPVETAVAMLVEARKYEGFAWRKDDWDKERPYWIDKLSGSPRLREMIDQGASAESVSAAWEREVSAFEAERRPYLLY</sequence>
<evidence type="ECO:0000259" key="2">
    <source>
        <dbReference type="Pfam" id="PF07075"/>
    </source>
</evidence>
<dbReference type="GO" id="GO:0033922">
    <property type="term" value="F:peptidoglycan beta-N-acetylmuramidase activity"/>
    <property type="evidence" value="ECO:0007669"/>
    <property type="project" value="InterPro"/>
</dbReference>
<dbReference type="Proteomes" id="UP000675554">
    <property type="component" value="Unassembled WGS sequence"/>
</dbReference>
<dbReference type="InterPro" id="IPR008302">
    <property type="entry name" value="NamZ"/>
</dbReference>
<keyword evidence="5" id="KW-1185">Reference proteome</keyword>